<comment type="caution">
    <text evidence="6">The sequence shown here is derived from an EMBL/GenBank/DDBJ whole genome shotgun (WGS) entry which is preliminary data.</text>
</comment>
<evidence type="ECO:0000256" key="4">
    <source>
        <dbReference type="ARBA" id="ARBA00023163"/>
    </source>
</evidence>
<dbReference type="SUPFAM" id="SSF46785">
    <property type="entry name" value="Winged helix' DNA-binding domain"/>
    <property type="match status" value="1"/>
</dbReference>
<dbReference type="RefSeq" id="WP_093522416.1">
    <property type="nucleotide sequence ID" value="NZ_FOSK01000012.1"/>
</dbReference>
<dbReference type="Pfam" id="PF03466">
    <property type="entry name" value="LysR_substrate"/>
    <property type="match status" value="1"/>
</dbReference>
<dbReference type="SUPFAM" id="SSF53850">
    <property type="entry name" value="Periplasmic binding protein-like II"/>
    <property type="match status" value="1"/>
</dbReference>
<dbReference type="PANTHER" id="PTHR30427">
    <property type="entry name" value="TRANSCRIPTIONAL ACTIVATOR PROTEIN LYSR"/>
    <property type="match status" value="1"/>
</dbReference>
<accession>A0A1I4DSN9</accession>
<keyword evidence="3 6" id="KW-0238">DNA-binding</keyword>
<evidence type="ECO:0000259" key="5">
    <source>
        <dbReference type="PROSITE" id="PS50931"/>
    </source>
</evidence>
<keyword evidence="4" id="KW-0804">Transcription</keyword>
<keyword evidence="7" id="KW-1185">Reference proteome</keyword>
<dbReference type="Gene3D" id="3.40.190.290">
    <property type="match status" value="1"/>
</dbReference>
<dbReference type="InterPro" id="IPR000847">
    <property type="entry name" value="LysR_HTH_N"/>
</dbReference>
<keyword evidence="2" id="KW-0805">Transcription regulation</keyword>
<evidence type="ECO:0000313" key="6">
    <source>
        <dbReference type="EMBL" id="SFK95660.1"/>
    </source>
</evidence>
<dbReference type="Proteomes" id="UP000199598">
    <property type="component" value="Unassembled WGS sequence"/>
</dbReference>
<proteinExistence type="inferred from homology"/>
<evidence type="ECO:0000256" key="1">
    <source>
        <dbReference type="ARBA" id="ARBA00009437"/>
    </source>
</evidence>
<dbReference type="CDD" id="cd05466">
    <property type="entry name" value="PBP2_LTTR_substrate"/>
    <property type="match status" value="1"/>
</dbReference>
<dbReference type="PANTHER" id="PTHR30427:SF1">
    <property type="entry name" value="TRANSCRIPTIONAL ACTIVATOR PROTEIN LYSR"/>
    <property type="match status" value="1"/>
</dbReference>
<evidence type="ECO:0000256" key="3">
    <source>
        <dbReference type="ARBA" id="ARBA00023125"/>
    </source>
</evidence>
<dbReference type="GO" id="GO:0003677">
    <property type="term" value="F:DNA binding"/>
    <property type="evidence" value="ECO:0007669"/>
    <property type="project" value="UniProtKB-KW"/>
</dbReference>
<feature type="domain" description="HTH lysR-type" evidence="5">
    <location>
        <begin position="4"/>
        <end position="61"/>
    </location>
</feature>
<dbReference type="InterPro" id="IPR036390">
    <property type="entry name" value="WH_DNA-bd_sf"/>
</dbReference>
<name>A0A1I4DSN9_9HYPH</name>
<evidence type="ECO:0000313" key="7">
    <source>
        <dbReference type="Proteomes" id="UP000199598"/>
    </source>
</evidence>
<organism evidence="6 7">
    <name type="scientific">Pseudovibrio ascidiaceicola</name>
    <dbReference type="NCBI Taxonomy" id="285279"/>
    <lineage>
        <taxon>Bacteria</taxon>
        <taxon>Pseudomonadati</taxon>
        <taxon>Pseudomonadota</taxon>
        <taxon>Alphaproteobacteria</taxon>
        <taxon>Hyphomicrobiales</taxon>
        <taxon>Stappiaceae</taxon>
        <taxon>Pseudovibrio</taxon>
    </lineage>
</organism>
<sequence length="307" mass="34535">MSTLTIQRLEIFRAIYENGSLTQAASELKLAQPTVSKHISNFQRTLGFDLFVNEKGRLRPTVEADALYQECKDMFDQLEHIDQSVQSLRRGSEQVLRVMIVVPGAQLRLFSDAIRAVRDRWPDINLIVSVGGRDTQIWKLRRGEIDLGIGTPKLPHPDIESVVLTTLRMVGIMPITHELATQKKVSVSDFGKYPSILPSESTLYGKLILRTLEHVGVVPDTRISADAPSQLPLLVDSLECLSILDMITAFHPPKDAAIKVLPLDVSMDYNVCVNRIQGRVLTPQAEFLIEKLREGLAQEKQFMERQL</sequence>
<comment type="similarity">
    <text evidence="1">Belongs to the LysR transcriptional regulatory family.</text>
</comment>
<evidence type="ECO:0000256" key="2">
    <source>
        <dbReference type="ARBA" id="ARBA00023015"/>
    </source>
</evidence>
<gene>
    <name evidence="6" type="ORF">SAMN04488518_112125</name>
</gene>
<dbReference type="InterPro" id="IPR036388">
    <property type="entry name" value="WH-like_DNA-bd_sf"/>
</dbReference>
<dbReference type="Pfam" id="PF00126">
    <property type="entry name" value="HTH_1"/>
    <property type="match status" value="1"/>
</dbReference>
<dbReference type="EMBL" id="FOSK01000012">
    <property type="protein sequence ID" value="SFK95660.1"/>
    <property type="molecule type" value="Genomic_DNA"/>
</dbReference>
<reference evidence="6 7" key="1">
    <citation type="submission" date="2016-10" db="EMBL/GenBank/DDBJ databases">
        <authorList>
            <person name="Varghese N."/>
            <person name="Submissions S."/>
        </authorList>
    </citation>
    <scope>NUCLEOTIDE SEQUENCE [LARGE SCALE GENOMIC DNA]</scope>
    <source>
        <strain evidence="6 7">DSM 16392</strain>
    </source>
</reference>
<protein>
    <submittedName>
        <fullName evidence="6">DNA-binding transcriptional regulator, LysR family</fullName>
    </submittedName>
</protein>
<dbReference type="Gene3D" id="1.10.10.10">
    <property type="entry name" value="Winged helix-like DNA-binding domain superfamily/Winged helix DNA-binding domain"/>
    <property type="match status" value="1"/>
</dbReference>
<dbReference type="PROSITE" id="PS50931">
    <property type="entry name" value="HTH_LYSR"/>
    <property type="match status" value="1"/>
</dbReference>
<dbReference type="InterPro" id="IPR005119">
    <property type="entry name" value="LysR_subst-bd"/>
</dbReference>